<dbReference type="EMBL" id="KN817585">
    <property type="protein sequence ID" value="KJA18722.1"/>
    <property type="molecule type" value="Genomic_DNA"/>
</dbReference>
<evidence type="ECO:0000313" key="3">
    <source>
        <dbReference type="Proteomes" id="UP000054270"/>
    </source>
</evidence>
<evidence type="ECO:0000313" key="2">
    <source>
        <dbReference type="EMBL" id="KJA18722.1"/>
    </source>
</evidence>
<accession>A0A0D2KVS2</accession>
<dbReference type="Proteomes" id="UP000054270">
    <property type="component" value="Unassembled WGS sequence"/>
</dbReference>
<gene>
    <name evidence="2" type="ORF">HYPSUDRAFT_205096</name>
</gene>
<organism evidence="2 3">
    <name type="scientific">Hypholoma sublateritium (strain FD-334 SS-4)</name>
    <dbReference type="NCBI Taxonomy" id="945553"/>
    <lineage>
        <taxon>Eukaryota</taxon>
        <taxon>Fungi</taxon>
        <taxon>Dikarya</taxon>
        <taxon>Basidiomycota</taxon>
        <taxon>Agaricomycotina</taxon>
        <taxon>Agaricomycetes</taxon>
        <taxon>Agaricomycetidae</taxon>
        <taxon>Agaricales</taxon>
        <taxon>Agaricineae</taxon>
        <taxon>Strophariaceae</taxon>
        <taxon>Hypholoma</taxon>
    </lineage>
</organism>
<reference evidence="3" key="1">
    <citation type="submission" date="2014-04" db="EMBL/GenBank/DDBJ databases">
        <title>Evolutionary Origins and Diversification of the Mycorrhizal Mutualists.</title>
        <authorList>
            <consortium name="DOE Joint Genome Institute"/>
            <consortium name="Mycorrhizal Genomics Consortium"/>
            <person name="Kohler A."/>
            <person name="Kuo A."/>
            <person name="Nagy L.G."/>
            <person name="Floudas D."/>
            <person name="Copeland A."/>
            <person name="Barry K.W."/>
            <person name="Cichocki N."/>
            <person name="Veneault-Fourrey C."/>
            <person name="LaButti K."/>
            <person name="Lindquist E.A."/>
            <person name="Lipzen A."/>
            <person name="Lundell T."/>
            <person name="Morin E."/>
            <person name="Murat C."/>
            <person name="Riley R."/>
            <person name="Ohm R."/>
            <person name="Sun H."/>
            <person name="Tunlid A."/>
            <person name="Henrissat B."/>
            <person name="Grigoriev I.V."/>
            <person name="Hibbett D.S."/>
            <person name="Martin F."/>
        </authorList>
    </citation>
    <scope>NUCLEOTIDE SEQUENCE [LARGE SCALE GENOMIC DNA]</scope>
    <source>
        <strain evidence="3">FD-334 SS-4</strain>
    </source>
</reference>
<evidence type="ECO:0000256" key="1">
    <source>
        <dbReference type="SAM" id="MobiDB-lite"/>
    </source>
</evidence>
<proteinExistence type="predicted"/>
<dbReference type="AlphaFoldDB" id="A0A0D2KVS2"/>
<keyword evidence="3" id="KW-1185">Reference proteome</keyword>
<protein>
    <submittedName>
        <fullName evidence="2">Uncharacterized protein</fullName>
    </submittedName>
</protein>
<feature type="compositionally biased region" description="Low complexity" evidence="1">
    <location>
        <begin position="1"/>
        <end position="14"/>
    </location>
</feature>
<feature type="region of interest" description="Disordered" evidence="1">
    <location>
        <begin position="1"/>
        <end position="30"/>
    </location>
</feature>
<sequence>MTAWAAATSAGTTTPRAHMPQPPTASTLSVSACVSGSPSTRGSNASTVSIGYFTFWNWITSTHSPRTSSSLIALLDQDLRVPSFTVPRRSRASSPSLHFVFILAPSHRSMYLDIILLANPSTVHRVGSGSARALTIHIGYDAHTLVDPCSSSYP</sequence>
<name>A0A0D2KVS2_HYPSF</name>